<dbReference type="OrthoDB" id="7788971at2759"/>
<keyword evidence="3" id="KW-1185">Reference proteome</keyword>
<dbReference type="AlphaFoldDB" id="A0A9N9S6G9"/>
<dbReference type="EMBL" id="OU895879">
    <property type="protein sequence ID" value="CAG9809574.1"/>
    <property type="molecule type" value="Genomic_DNA"/>
</dbReference>
<evidence type="ECO:0000256" key="1">
    <source>
        <dbReference type="SAM" id="MobiDB-lite"/>
    </source>
</evidence>
<evidence type="ECO:0000313" key="2">
    <source>
        <dbReference type="EMBL" id="CAG9809574.1"/>
    </source>
</evidence>
<feature type="compositionally biased region" description="Basic and acidic residues" evidence="1">
    <location>
        <begin position="148"/>
        <end position="171"/>
    </location>
</feature>
<reference evidence="2" key="2">
    <citation type="submission" date="2022-10" db="EMBL/GenBank/DDBJ databases">
        <authorList>
            <consortium name="ENA_rothamsted_submissions"/>
            <consortium name="culmorum"/>
            <person name="King R."/>
        </authorList>
    </citation>
    <scope>NUCLEOTIDE SEQUENCE</scope>
</reference>
<organism evidence="2 3">
    <name type="scientific">Chironomus riparius</name>
    <dbReference type="NCBI Taxonomy" id="315576"/>
    <lineage>
        <taxon>Eukaryota</taxon>
        <taxon>Metazoa</taxon>
        <taxon>Ecdysozoa</taxon>
        <taxon>Arthropoda</taxon>
        <taxon>Hexapoda</taxon>
        <taxon>Insecta</taxon>
        <taxon>Pterygota</taxon>
        <taxon>Neoptera</taxon>
        <taxon>Endopterygota</taxon>
        <taxon>Diptera</taxon>
        <taxon>Nematocera</taxon>
        <taxon>Chironomoidea</taxon>
        <taxon>Chironomidae</taxon>
        <taxon>Chironominae</taxon>
        <taxon>Chironomus</taxon>
    </lineage>
</organism>
<name>A0A9N9S6G9_9DIPT</name>
<protein>
    <submittedName>
        <fullName evidence="2">Uncharacterized protein</fullName>
    </submittedName>
</protein>
<feature type="region of interest" description="Disordered" evidence="1">
    <location>
        <begin position="146"/>
        <end position="172"/>
    </location>
</feature>
<reference evidence="2" key="1">
    <citation type="submission" date="2022-01" db="EMBL/GenBank/DDBJ databases">
        <authorList>
            <person name="King R."/>
        </authorList>
    </citation>
    <scope>NUCLEOTIDE SEQUENCE</scope>
</reference>
<evidence type="ECO:0000313" key="3">
    <source>
        <dbReference type="Proteomes" id="UP001153620"/>
    </source>
</evidence>
<gene>
    <name evidence="2" type="ORF">CHIRRI_LOCUS12395</name>
</gene>
<accession>A0A9N9S6G9</accession>
<sequence>MSLVIRKNKEKMDPTAVFWHKIERVYGEIPKLIRMILEFNGFDTYLALKGIQWDDKQYFFEALEESITSLSDLDDGDHLKQSFQEELRANNQIMEKFRLKLGHKNLIINLCNELQKTQIDDFNNATYATIKIPDFKREQTELIVRQKQPGEEHGYSRDDNNDEEHLLESPQRKRIKYDSIGSKSELQEVASPETNEQIQYIYETEEDDGSQFIDQEYVDDEGEIVEYQEISPEDIDHNNSIYSAEQIVKTEAGSYEQCFEISDYEQHSPGLMNRSMDMKSSKKPKHMYTEEFLQMQIGHGRVGTPGRRRPKIQKNYPDTEEGLMEKWKDLVRQSCEVIVPTDLLNRFDLEQIDIVKIQNNIWEVKCPMCTKKLRLQLTHEGKYVNFKRSNFERHLRIVHYKQILVFKAEEDTSELLEDHAE</sequence>
<proteinExistence type="predicted"/>
<dbReference type="Proteomes" id="UP001153620">
    <property type="component" value="Chromosome 3"/>
</dbReference>